<dbReference type="OMA" id="GFVSYMA"/>
<feature type="transmembrane region" description="Helical" evidence="7">
    <location>
        <begin position="461"/>
        <end position="486"/>
    </location>
</feature>
<feature type="domain" description="Amino acid transporter transmembrane" evidence="8">
    <location>
        <begin position="85"/>
        <end position="480"/>
    </location>
</feature>
<evidence type="ECO:0000256" key="7">
    <source>
        <dbReference type="SAM" id="Phobius"/>
    </source>
</evidence>
<dbReference type="PANTHER" id="PTHR22950:SF479">
    <property type="entry name" value="AMINO ACID TRANSPORTER (EUROFUNG)-RELATED"/>
    <property type="match status" value="1"/>
</dbReference>
<feature type="compositionally biased region" description="Polar residues" evidence="6">
    <location>
        <begin position="29"/>
        <end position="40"/>
    </location>
</feature>
<feature type="transmembrane region" description="Helical" evidence="7">
    <location>
        <begin position="226"/>
        <end position="246"/>
    </location>
</feature>
<sequence length="512" mass="55067">MADSRWDAQRGTAADAKAEKSSVDRTADGENSGSDTNTNRWPDDGVIPAGEMYDASGNSGKEGDVTAPVTTGNIFSEGGRDYRTMGRWDATLVLITNQVGLGILALPAVVRVLGIVPAVIAIIGIGLLSTYTAYELLQFYRRHPHVVNLVDMARLVGGRPLETAMGASLVFDLILTCGSMSVTLSVAFNTITEHALCTTGFMGISAFVCFLLCLPRNLHFVARVGIPATISIVSAVFIVIISLGVADRPQNAPPEWTRANDVKMFAVGFPNFRDGMNACLNVAFAYAGNVGFVSYMAEMKDPSRDFMFAAWALQAFTIPLYIIAAVTIYGLAGDYVTSPSLGSAPVIPAKVAYAVALPCVFASGCVFGHTGIKYMYVVAMKRLGATSELTSRTARSWLVWVGCAAVFWVLAYLLANAIPIFESILSIASATFIAWFTFGFSAVLWFNMFWGREMLTGWRKISLTVVNALIIAMTLFMNSAGLWSAAMGLQDVFNNPENSINAPFTCADNSIF</sequence>
<dbReference type="EMBL" id="GL876973">
    <property type="protein sequence ID" value="KLU89814.1"/>
    <property type="molecule type" value="Genomic_DNA"/>
</dbReference>
<feature type="transmembrane region" description="Helical" evidence="7">
    <location>
        <begin position="115"/>
        <end position="134"/>
    </location>
</feature>
<evidence type="ECO:0000256" key="2">
    <source>
        <dbReference type="ARBA" id="ARBA00008066"/>
    </source>
</evidence>
<evidence type="ECO:0000313" key="10">
    <source>
        <dbReference type="EnsemblFungi" id="MAPG_08783T0"/>
    </source>
</evidence>
<dbReference type="GO" id="GO:0016020">
    <property type="term" value="C:membrane"/>
    <property type="evidence" value="ECO:0007669"/>
    <property type="project" value="UniProtKB-SubCell"/>
</dbReference>
<reference evidence="9" key="1">
    <citation type="submission" date="2010-05" db="EMBL/GenBank/DDBJ databases">
        <title>The Genome Sequence of Magnaporthe poae strain ATCC 64411.</title>
        <authorList>
            <consortium name="The Broad Institute Genome Sequencing Platform"/>
            <consortium name="Broad Institute Genome Sequencing Center for Infectious Disease"/>
            <person name="Ma L.-J."/>
            <person name="Dead R."/>
            <person name="Young S."/>
            <person name="Zeng Q."/>
            <person name="Koehrsen M."/>
            <person name="Alvarado L."/>
            <person name="Berlin A."/>
            <person name="Chapman S.B."/>
            <person name="Chen Z."/>
            <person name="Freedman E."/>
            <person name="Gellesch M."/>
            <person name="Goldberg J."/>
            <person name="Griggs A."/>
            <person name="Gujja S."/>
            <person name="Heilman E.R."/>
            <person name="Heiman D."/>
            <person name="Hepburn T."/>
            <person name="Howarth C."/>
            <person name="Jen D."/>
            <person name="Larson L."/>
            <person name="Mehta T."/>
            <person name="Neiman D."/>
            <person name="Pearson M."/>
            <person name="Roberts A."/>
            <person name="Saif S."/>
            <person name="Shea T."/>
            <person name="Shenoy N."/>
            <person name="Sisk P."/>
            <person name="Stolte C."/>
            <person name="Sykes S."/>
            <person name="Walk T."/>
            <person name="White J."/>
            <person name="Yandava C."/>
            <person name="Haas B."/>
            <person name="Nusbaum C."/>
            <person name="Birren B."/>
        </authorList>
    </citation>
    <scope>NUCLEOTIDE SEQUENCE</scope>
    <source>
        <strain evidence="9">ATCC 64411</strain>
    </source>
</reference>
<accession>A0A0C4E886</accession>
<dbReference type="GO" id="GO:0015179">
    <property type="term" value="F:L-amino acid transmembrane transporter activity"/>
    <property type="evidence" value="ECO:0007669"/>
    <property type="project" value="TreeGrafter"/>
</dbReference>
<organism evidence="10 11">
    <name type="scientific">Magnaporthiopsis poae (strain ATCC 64411 / 73-15)</name>
    <name type="common">Kentucky bluegrass fungus</name>
    <name type="synonym">Magnaporthe poae</name>
    <dbReference type="NCBI Taxonomy" id="644358"/>
    <lineage>
        <taxon>Eukaryota</taxon>
        <taxon>Fungi</taxon>
        <taxon>Dikarya</taxon>
        <taxon>Ascomycota</taxon>
        <taxon>Pezizomycotina</taxon>
        <taxon>Sordariomycetes</taxon>
        <taxon>Sordariomycetidae</taxon>
        <taxon>Magnaporthales</taxon>
        <taxon>Magnaporthaceae</taxon>
        <taxon>Magnaporthiopsis</taxon>
    </lineage>
</organism>
<feature type="region of interest" description="Disordered" evidence="6">
    <location>
        <begin position="1"/>
        <end position="70"/>
    </location>
</feature>
<keyword evidence="4 7" id="KW-1133">Transmembrane helix</keyword>
<comment type="subcellular location">
    <subcellularLocation>
        <location evidence="1">Membrane</location>
        <topology evidence="1">Multi-pass membrane protein</topology>
    </subcellularLocation>
</comment>
<dbReference type="eggNOG" id="ENOG502SK2W">
    <property type="taxonomic scope" value="Eukaryota"/>
</dbReference>
<feature type="transmembrane region" description="Helical" evidence="7">
    <location>
        <begin position="397"/>
        <end position="418"/>
    </location>
</feature>
<feature type="transmembrane region" description="Helical" evidence="7">
    <location>
        <begin position="194"/>
        <end position="214"/>
    </location>
</feature>
<reference evidence="10" key="4">
    <citation type="journal article" date="2015" name="G3 (Bethesda)">
        <title>Genome sequences of three phytopathogenic species of the Magnaporthaceae family of fungi.</title>
        <authorList>
            <person name="Okagaki L.H."/>
            <person name="Nunes C.C."/>
            <person name="Sailsbery J."/>
            <person name="Clay B."/>
            <person name="Brown D."/>
            <person name="John T."/>
            <person name="Oh Y."/>
            <person name="Young N."/>
            <person name="Fitzgerald M."/>
            <person name="Haas B.J."/>
            <person name="Zeng Q."/>
            <person name="Young S."/>
            <person name="Adiconis X."/>
            <person name="Fan L."/>
            <person name="Levin J.Z."/>
            <person name="Mitchell T.K."/>
            <person name="Okubara P.A."/>
            <person name="Farman M.L."/>
            <person name="Kohn L.M."/>
            <person name="Birren B."/>
            <person name="Ma L.-J."/>
            <person name="Dean R.A."/>
        </authorList>
    </citation>
    <scope>NUCLEOTIDE SEQUENCE</scope>
    <source>
        <strain evidence="10">ATCC 64411 / 73-15</strain>
    </source>
</reference>
<dbReference type="Gene3D" id="1.20.1740.10">
    <property type="entry name" value="Amino acid/polyamine transporter I"/>
    <property type="match status" value="1"/>
</dbReference>
<keyword evidence="11" id="KW-1185">Reference proteome</keyword>
<reference evidence="11" key="2">
    <citation type="submission" date="2010-05" db="EMBL/GenBank/DDBJ databases">
        <title>The genome sequence of Magnaporthe poae strain ATCC 64411.</title>
        <authorList>
            <person name="Ma L.-J."/>
            <person name="Dead R."/>
            <person name="Young S."/>
            <person name="Zeng Q."/>
            <person name="Koehrsen M."/>
            <person name="Alvarado L."/>
            <person name="Berlin A."/>
            <person name="Chapman S.B."/>
            <person name="Chen Z."/>
            <person name="Freedman E."/>
            <person name="Gellesch M."/>
            <person name="Goldberg J."/>
            <person name="Griggs A."/>
            <person name="Gujja S."/>
            <person name="Heilman E.R."/>
            <person name="Heiman D."/>
            <person name="Hepburn T."/>
            <person name="Howarth C."/>
            <person name="Jen D."/>
            <person name="Larson L."/>
            <person name="Mehta T."/>
            <person name="Neiman D."/>
            <person name="Pearson M."/>
            <person name="Roberts A."/>
            <person name="Saif S."/>
            <person name="Shea T."/>
            <person name="Shenoy N."/>
            <person name="Sisk P."/>
            <person name="Stolte C."/>
            <person name="Sykes S."/>
            <person name="Walk T."/>
            <person name="White J."/>
            <person name="Yandava C."/>
            <person name="Haas B."/>
            <person name="Nusbaum C."/>
            <person name="Birren B."/>
        </authorList>
    </citation>
    <scope>NUCLEOTIDE SEQUENCE [LARGE SCALE GENOMIC DNA]</scope>
    <source>
        <strain evidence="11">ATCC 64411 / 73-15</strain>
    </source>
</reference>
<keyword evidence="3 7" id="KW-0812">Transmembrane</keyword>
<feature type="transmembrane region" description="Helical" evidence="7">
    <location>
        <begin position="169"/>
        <end position="188"/>
    </location>
</feature>
<gene>
    <name evidence="9" type="ORF">MAPG_08783</name>
</gene>
<dbReference type="OrthoDB" id="294730at2759"/>
<reference evidence="10" key="5">
    <citation type="submission" date="2015-06" db="UniProtKB">
        <authorList>
            <consortium name="EnsemblFungi"/>
        </authorList>
    </citation>
    <scope>IDENTIFICATION</scope>
    <source>
        <strain evidence="10">ATCC 64411</strain>
    </source>
</reference>
<evidence type="ECO:0000313" key="9">
    <source>
        <dbReference type="EMBL" id="KLU89814.1"/>
    </source>
</evidence>
<dbReference type="InterPro" id="IPR013057">
    <property type="entry name" value="AA_transpt_TM"/>
</dbReference>
<feature type="transmembrane region" description="Helical" evidence="7">
    <location>
        <begin position="351"/>
        <end position="376"/>
    </location>
</feature>
<evidence type="ECO:0000256" key="6">
    <source>
        <dbReference type="SAM" id="MobiDB-lite"/>
    </source>
</evidence>
<reference evidence="9" key="3">
    <citation type="submission" date="2011-03" db="EMBL/GenBank/DDBJ databases">
        <title>Annotation of Magnaporthe poae ATCC 64411.</title>
        <authorList>
            <person name="Ma L.-J."/>
            <person name="Dead R."/>
            <person name="Young S.K."/>
            <person name="Zeng Q."/>
            <person name="Gargeya S."/>
            <person name="Fitzgerald M."/>
            <person name="Haas B."/>
            <person name="Abouelleil A."/>
            <person name="Alvarado L."/>
            <person name="Arachchi H.M."/>
            <person name="Berlin A."/>
            <person name="Brown A."/>
            <person name="Chapman S.B."/>
            <person name="Chen Z."/>
            <person name="Dunbar C."/>
            <person name="Freedman E."/>
            <person name="Gearin G."/>
            <person name="Gellesch M."/>
            <person name="Goldberg J."/>
            <person name="Griggs A."/>
            <person name="Gujja S."/>
            <person name="Heiman D."/>
            <person name="Howarth C."/>
            <person name="Larson L."/>
            <person name="Lui A."/>
            <person name="MacDonald P.J.P."/>
            <person name="Mehta T."/>
            <person name="Montmayeur A."/>
            <person name="Murphy C."/>
            <person name="Neiman D."/>
            <person name="Pearson M."/>
            <person name="Priest M."/>
            <person name="Roberts A."/>
            <person name="Saif S."/>
            <person name="Shea T."/>
            <person name="Shenoy N."/>
            <person name="Sisk P."/>
            <person name="Stolte C."/>
            <person name="Sykes S."/>
            <person name="Yandava C."/>
            <person name="Wortman J."/>
            <person name="Nusbaum C."/>
            <person name="Birren B."/>
        </authorList>
    </citation>
    <scope>NUCLEOTIDE SEQUENCE</scope>
    <source>
        <strain evidence="9">ATCC 64411</strain>
    </source>
</reference>
<proteinExistence type="inferred from homology"/>
<evidence type="ECO:0000313" key="11">
    <source>
        <dbReference type="Proteomes" id="UP000011715"/>
    </source>
</evidence>
<feature type="transmembrane region" description="Helical" evidence="7">
    <location>
        <begin position="90"/>
        <end position="109"/>
    </location>
</feature>
<evidence type="ECO:0000256" key="5">
    <source>
        <dbReference type="ARBA" id="ARBA00023136"/>
    </source>
</evidence>
<name>A0A0C4E886_MAGP6</name>
<evidence type="ECO:0000259" key="8">
    <source>
        <dbReference type="Pfam" id="PF01490"/>
    </source>
</evidence>
<feature type="transmembrane region" description="Helical" evidence="7">
    <location>
        <begin position="275"/>
        <end position="296"/>
    </location>
</feature>
<comment type="similarity">
    <text evidence="2">Belongs to the amino acid/polyamine transporter 2 family.</text>
</comment>
<feature type="compositionally biased region" description="Basic and acidic residues" evidence="6">
    <location>
        <begin position="16"/>
        <end position="28"/>
    </location>
</feature>
<dbReference type="Pfam" id="PF01490">
    <property type="entry name" value="Aa_trans"/>
    <property type="match status" value="1"/>
</dbReference>
<dbReference type="EnsemblFungi" id="MAPG_08783T0">
    <property type="protein sequence ID" value="MAPG_08783T0"/>
    <property type="gene ID" value="MAPG_08783"/>
</dbReference>
<dbReference type="STRING" id="644358.A0A0C4E886"/>
<keyword evidence="5 7" id="KW-0472">Membrane</keyword>
<evidence type="ECO:0000256" key="1">
    <source>
        <dbReference type="ARBA" id="ARBA00004141"/>
    </source>
</evidence>
<feature type="transmembrane region" description="Helical" evidence="7">
    <location>
        <begin position="424"/>
        <end position="449"/>
    </location>
</feature>
<dbReference type="Proteomes" id="UP000011715">
    <property type="component" value="Unassembled WGS sequence"/>
</dbReference>
<evidence type="ECO:0000256" key="3">
    <source>
        <dbReference type="ARBA" id="ARBA00022692"/>
    </source>
</evidence>
<feature type="transmembrane region" description="Helical" evidence="7">
    <location>
        <begin position="308"/>
        <end position="331"/>
    </location>
</feature>
<dbReference type="VEuPathDB" id="FungiDB:MAPG_08783"/>
<dbReference type="PANTHER" id="PTHR22950">
    <property type="entry name" value="AMINO ACID TRANSPORTER"/>
    <property type="match status" value="1"/>
</dbReference>
<dbReference type="AlphaFoldDB" id="A0A0C4E886"/>
<evidence type="ECO:0000256" key="4">
    <source>
        <dbReference type="ARBA" id="ARBA00022989"/>
    </source>
</evidence>
<dbReference type="EMBL" id="ADBL01002139">
    <property type="status" value="NOT_ANNOTATED_CDS"/>
    <property type="molecule type" value="Genomic_DNA"/>
</dbReference>
<protein>
    <submittedName>
        <fullName evidence="9">Amino acid transporter</fullName>
    </submittedName>
</protein>